<feature type="transmembrane region" description="Helical" evidence="5">
    <location>
        <begin position="227"/>
        <end position="249"/>
    </location>
</feature>
<evidence type="ECO:0000259" key="6">
    <source>
        <dbReference type="Pfam" id="PF12698"/>
    </source>
</evidence>
<proteinExistence type="predicted"/>
<reference evidence="8" key="1">
    <citation type="submission" date="2022-10" db="EMBL/GenBank/DDBJ databases">
        <title>Genome assembly of Pristionchus species.</title>
        <authorList>
            <person name="Yoshida K."/>
            <person name="Sommer R.J."/>
        </authorList>
    </citation>
    <scope>NUCLEOTIDE SEQUENCE [LARGE SCALE GENOMIC DNA]</scope>
    <source>
        <strain evidence="8">RS5460</strain>
    </source>
</reference>
<keyword evidence="3 5" id="KW-1133">Transmembrane helix</keyword>
<dbReference type="GO" id="GO:0005319">
    <property type="term" value="F:lipid transporter activity"/>
    <property type="evidence" value="ECO:0007669"/>
    <property type="project" value="TreeGrafter"/>
</dbReference>
<dbReference type="PANTHER" id="PTHR19229">
    <property type="entry name" value="ATP-BINDING CASSETTE TRANSPORTER SUBFAMILY A ABCA"/>
    <property type="match status" value="1"/>
</dbReference>
<dbReference type="GO" id="GO:0016020">
    <property type="term" value="C:membrane"/>
    <property type="evidence" value="ECO:0007669"/>
    <property type="project" value="UniProtKB-SubCell"/>
</dbReference>
<feature type="transmembrane region" description="Helical" evidence="5">
    <location>
        <begin position="96"/>
        <end position="117"/>
    </location>
</feature>
<dbReference type="InterPro" id="IPR013525">
    <property type="entry name" value="ABC2_TM"/>
</dbReference>
<evidence type="ECO:0000256" key="1">
    <source>
        <dbReference type="ARBA" id="ARBA00004141"/>
    </source>
</evidence>
<evidence type="ECO:0000313" key="8">
    <source>
        <dbReference type="Proteomes" id="UP001328107"/>
    </source>
</evidence>
<feature type="domain" description="ABC-2 type transporter transmembrane" evidence="6">
    <location>
        <begin position="93"/>
        <end position="293"/>
    </location>
</feature>
<evidence type="ECO:0000256" key="4">
    <source>
        <dbReference type="ARBA" id="ARBA00023136"/>
    </source>
</evidence>
<organism evidence="7 8">
    <name type="scientific">Pristionchus mayeri</name>
    <dbReference type="NCBI Taxonomy" id="1317129"/>
    <lineage>
        <taxon>Eukaryota</taxon>
        <taxon>Metazoa</taxon>
        <taxon>Ecdysozoa</taxon>
        <taxon>Nematoda</taxon>
        <taxon>Chromadorea</taxon>
        <taxon>Rhabditida</taxon>
        <taxon>Rhabditina</taxon>
        <taxon>Diplogasteromorpha</taxon>
        <taxon>Diplogasteroidea</taxon>
        <taxon>Neodiplogasteridae</taxon>
        <taxon>Pristionchus</taxon>
    </lineage>
</organism>
<dbReference type="InterPro" id="IPR026082">
    <property type="entry name" value="ABCA"/>
</dbReference>
<name>A0AAN4ZB25_9BILA</name>
<dbReference type="AlphaFoldDB" id="A0AAN4ZB25"/>
<dbReference type="Proteomes" id="UP001328107">
    <property type="component" value="Unassembled WGS sequence"/>
</dbReference>
<evidence type="ECO:0000256" key="5">
    <source>
        <dbReference type="SAM" id="Phobius"/>
    </source>
</evidence>
<keyword evidence="4 5" id="KW-0472">Membrane</keyword>
<comment type="caution">
    <text evidence="7">The sequence shown here is derived from an EMBL/GenBank/DDBJ whole genome shotgun (WGS) entry which is preliminary data.</text>
</comment>
<dbReference type="GO" id="GO:0140359">
    <property type="term" value="F:ABC-type transporter activity"/>
    <property type="evidence" value="ECO:0007669"/>
    <property type="project" value="InterPro"/>
</dbReference>
<feature type="non-terminal residue" evidence="7">
    <location>
        <position position="1"/>
    </location>
</feature>
<dbReference type="PANTHER" id="PTHR19229:SF260">
    <property type="entry name" value="ABC TRANSPORTER DOMAIN-CONTAINING PROTEIN"/>
    <property type="match status" value="1"/>
</dbReference>
<feature type="transmembrane region" description="Helical" evidence="5">
    <location>
        <begin position="269"/>
        <end position="294"/>
    </location>
</feature>
<keyword evidence="2 5" id="KW-0812">Transmembrane</keyword>
<accession>A0AAN4ZB25</accession>
<evidence type="ECO:0000313" key="7">
    <source>
        <dbReference type="EMBL" id="GMR34450.1"/>
    </source>
</evidence>
<comment type="subcellular location">
    <subcellularLocation>
        <location evidence="1">Membrane</location>
        <topology evidence="1">Multi-pass membrane protein</topology>
    </subcellularLocation>
</comment>
<feature type="transmembrane region" description="Helical" evidence="5">
    <location>
        <begin position="137"/>
        <end position="161"/>
    </location>
</feature>
<keyword evidence="8" id="KW-1185">Reference proteome</keyword>
<gene>
    <name evidence="7" type="ORF">PMAYCL1PPCAC_04645</name>
</gene>
<dbReference type="Pfam" id="PF12698">
    <property type="entry name" value="ABC2_membrane_3"/>
    <property type="match status" value="1"/>
</dbReference>
<evidence type="ECO:0000256" key="2">
    <source>
        <dbReference type="ARBA" id="ARBA00022692"/>
    </source>
</evidence>
<protein>
    <recommendedName>
        <fullName evidence="6">ABC-2 type transporter transmembrane domain-containing protein</fullName>
    </recommendedName>
</protein>
<dbReference type="EMBL" id="BTRK01000002">
    <property type="protein sequence ID" value="GMR34450.1"/>
    <property type="molecule type" value="Genomic_DNA"/>
</dbReference>
<evidence type="ECO:0000256" key="3">
    <source>
        <dbReference type="ARBA" id="ARBA00022989"/>
    </source>
</evidence>
<feature type="non-terminal residue" evidence="7">
    <location>
        <position position="298"/>
    </location>
</feature>
<sequence length="298" mass="33224">LPSSVVTYKIRHQQDMVDGTGQVEDSWNNMRARDAAFIDLKYTTYGFSFLQEAVEQALREMLAEDGGMDSMDSVGAYGQQEPYPCYQSDSFDVSSFLALFVVLSWMVPSALMVKNIVYEKEQRLKELMRIMGLGDSIHFLSWALIYFVLNAISIIIISSILKWGRIFPSADFSLLLLFFILFALASIAQSLLLSAFFTNANIATAFTAILVIICFIPAQLSSKMSQVLAIITLIFPQTAMGFGMTMMSVGDENGGVHWATLDQLKLDDFSLSLWEALVALAVDTIIFCLLAWYISAVH</sequence>
<feature type="transmembrane region" description="Helical" evidence="5">
    <location>
        <begin position="173"/>
        <end position="196"/>
    </location>
</feature>